<evidence type="ECO:0000256" key="7">
    <source>
        <dbReference type="ARBA" id="ARBA00022989"/>
    </source>
</evidence>
<dbReference type="InterPro" id="IPR058781">
    <property type="entry name" value="HH_AprE-like"/>
</dbReference>
<comment type="similarity">
    <text evidence="2 9">Belongs to the membrane fusion protein (MFP) (TC 8.A.1) family.</text>
</comment>
<gene>
    <name evidence="13" type="ORF">NK718_16430</name>
</gene>
<reference evidence="13 14" key="1">
    <citation type="submission" date="2022-07" db="EMBL/GenBank/DDBJ databases">
        <authorList>
            <person name="Li W.-J."/>
            <person name="Deng Q.-Q."/>
        </authorList>
    </citation>
    <scope>NUCLEOTIDE SEQUENCE [LARGE SCALE GENOMIC DNA]</scope>
    <source>
        <strain evidence="13 14">SYSU M60028</strain>
    </source>
</reference>
<dbReference type="Gene3D" id="1.10.287.1490">
    <property type="match status" value="1"/>
</dbReference>
<dbReference type="InterPro" id="IPR058982">
    <property type="entry name" value="Beta-barrel_AprE"/>
</dbReference>
<evidence type="ECO:0000256" key="8">
    <source>
        <dbReference type="ARBA" id="ARBA00023136"/>
    </source>
</evidence>
<feature type="coiled-coil region" evidence="10">
    <location>
        <begin position="104"/>
        <end position="131"/>
    </location>
</feature>
<evidence type="ECO:0000256" key="10">
    <source>
        <dbReference type="SAM" id="Coils"/>
    </source>
</evidence>
<dbReference type="NCBIfam" id="TIGR01843">
    <property type="entry name" value="type_I_hlyD"/>
    <property type="match status" value="1"/>
</dbReference>
<keyword evidence="8 9" id="KW-0472">Membrane</keyword>
<dbReference type="PANTHER" id="PTHR30386:SF17">
    <property type="entry name" value="ALKALINE PROTEASE SECRETION PROTEIN APRE"/>
    <property type="match status" value="1"/>
</dbReference>
<evidence type="ECO:0000256" key="2">
    <source>
        <dbReference type="ARBA" id="ARBA00009477"/>
    </source>
</evidence>
<keyword evidence="3 9" id="KW-0813">Transport</keyword>
<sequence>MLMLEDKTGLPRVRRTARASVRRHLIAGIAVVVLLGGGVGVLGGTSEIAGAVIAPGQLAVDTSVKKVQHQTGGIVGEIRVKEGQHVEAGEVLVRLDETVLRANLQVVTKQLDELAARQARLEAERDDKREVKYPPMLTSRAGEPDIAGLMQSESRLFDLRATARQGQKEQLRQRVSQLQEEIQGIEGQISAKGREIELIQRELEGVRDLFKRNLVQLPRLTALERESTRLAGERGSLIASAAQAKGKISEIELQIIQIDQDLRSEVAKELREIQGKTAELGERRVAAEDQLSRVDIRAPLAGLVHQLSVHTVGGVVGPGEQMMLIVPEGEQLVIEVKVAPQDIDQLSIGQPASLRFSAFNQRTTPQLEGQVSLISADLSTDQRTGASYYTARIAVKPDEMNKLGSLKLLPGMPVEAFIQTGMRTMISYLSKPLTEQFYRSFRQQ</sequence>
<accession>A0ABT1LHE5</accession>
<comment type="subcellular location">
    <subcellularLocation>
        <location evidence="1 9">Cell inner membrane</location>
        <topology evidence="1 9">Single-pass membrane protein</topology>
    </subcellularLocation>
</comment>
<dbReference type="Pfam" id="PF26002">
    <property type="entry name" value="Beta-barrel_AprE"/>
    <property type="match status" value="1"/>
</dbReference>
<proteinExistence type="inferred from homology"/>
<keyword evidence="5 9" id="KW-0997">Cell inner membrane</keyword>
<dbReference type="InterPro" id="IPR050739">
    <property type="entry name" value="MFP"/>
</dbReference>
<keyword evidence="10" id="KW-0175">Coiled coil</keyword>
<evidence type="ECO:0000259" key="11">
    <source>
        <dbReference type="Pfam" id="PF25994"/>
    </source>
</evidence>
<feature type="domain" description="AprE-like long alpha-helical hairpin" evidence="11">
    <location>
        <begin position="101"/>
        <end position="290"/>
    </location>
</feature>
<evidence type="ECO:0000313" key="13">
    <source>
        <dbReference type="EMBL" id="MCP8940115.1"/>
    </source>
</evidence>
<keyword evidence="14" id="KW-1185">Reference proteome</keyword>
<comment type="caution">
    <text evidence="13">The sequence shown here is derived from an EMBL/GenBank/DDBJ whole genome shotgun (WGS) entry which is preliminary data.</text>
</comment>
<protein>
    <recommendedName>
        <fullName evidence="9">Membrane fusion protein (MFP) family protein</fullName>
    </recommendedName>
</protein>
<evidence type="ECO:0000256" key="3">
    <source>
        <dbReference type="ARBA" id="ARBA00022448"/>
    </source>
</evidence>
<dbReference type="RefSeq" id="WP_254744461.1">
    <property type="nucleotide sequence ID" value="NZ_JANCLU010000017.1"/>
</dbReference>
<dbReference type="Gene3D" id="2.40.30.170">
    <property type="match status" value="1"/>
</dbReference>
<name>A0ABT1LHE5_9HYPH</name>
<dbReference type="SUPFAM" id="SSF111369">
    <property type="entry name" value="HlyD-like secretion proteins"/>
    <property type="match status" value="1"/>
</dbReference>
<dbReference type="Pfam" id="PF25994">
    <property type="entry name" value="HH_AprE"/>
    <property type="match status" value="1"/>
</dbReference>
<organism evidence="13 14">
    <name type="scientific">Alsobacter ponti</name>
    <dbReference type="NCBI Taxonomy" id="2962936"/>
    <lineage>
        <taxon>Bacteria</taxon>
        <taxon>Pseudomonadati</taxon>
        <taxon>Pseudomonadota</taxon>
        <taxon>Alphaproteobacteria</taxon>
        <taxon>Hyphomicrobiales</taxon>
        <taxon>Alsobacteraceae</taxon>
        <taxon>Alsobacter</taxon>
    </lineage>
</organism>
<keyword evidence="6 9" id="KW-0812">Transmembrane</keyword>
<evidence type="ECO:0000256" key="6">
    <source>
        <dbReference type="ARBA" id="ARBA00022692"/>
    </source>
</evidence>
<dbReference type="Proteomes" id="UP001205890">
    <property type="component" value="Unassembled WGS sequence"/>
</dbReference>
<evidence type="ECO:0000256" key="9">
    <source>
        <dbReference type="RuleBase" id="RU365093"/>
    </source>
</evidence>
<evidence type="ECO:0000256" key="5">
    <source>
        <dbReference type="ARBA" id="ARBA00022519"/>
    </source>
</evidence>
<feature type="coiled-coil region" evidence="10">
    <location>
        <begin position="161"/>
        <end position="195"/>
    </location>
</feature>
<evidence type="ECO:0000313" key="14">
    <source>
        <dbReference type="Proteomes" id="UP001205890"/>
    </source>
</evidence>
<evidence type="ECO:0000256" key="4">
    <source>
        <dbReference type="ARBA" id="ARBA00022475"/>
    </source>
</evidence>
<feature type="transmembrane region" description="Helical" evidence="9">
    <location>
        <begin position="21"/>
        <end position="43"/>
    </location>
</feature>
<dbReference type="Gene3D" id="2.40.50.100">
    <property type="match status" value="1"/>
</dbReference>
<keyword evidence="7 9" id="KW-1133">Transmembrane helix</keyword>
<keyword evidence="4 9" id="KW-1003">Cell membrane</keyword>
<feature type="domain" description="AprE-like beta-barrel" evidence="12">
    <location>
        <begin position="332"/>
        <end position="421"/>
    </location>
</feature>
<dbReference type="PANTHER" id="PTHR30386">
    <property type="entry name" value="MEMBRANE FUSION SUBUNIT OF EMRAB-TOLC MULTIDRUG EFFLUX PUMP"/>
    <property type="match status" value="1"/>
</dbReference>
<dbReference type="InterPro" id="IPR010129">
    <property type="entry name" value="T1SS_HlyD"/>
</dbReference>
<dbReference type="EMBL" id="JANCLU010000017">
    <property type="protein sequence ID" value="MCP8940115.1"/>
    <property type="molecule type" value="Genomic_DNA"/>
</dbReference>
<dbReference type="PRINTS" id="PR01490">
    <property type="entry name" value="RTXTOXIND"/>
</dbReference>
<evidence type="ECO:0000256" key="1">
    <source>
        <dbReference type="ARBA" id="ARBA00004377"/>
    </source>
</evidence>
<evidence type="ECO:0000259" key="12">
    <source>
        <dbReference type="Pfam" id="PF26002"/>
    </source>
</evidence>